<dbReference type="RefSeq" id="WP_136577008.1">
    <property type="nucleotide sequence ID" value="NZ_STFF01000002.1"/>
</dbReference>
<dbReference type="Pfam" id="PF00072">
    <property type="entry name" value="Response_reg"/>
    <property type="match status" value="1"/>
</dbReference>
<keyword evidence="1" id="KW-0597">Phosphoprotein</keyword>
<comment type="caution">
    <text evidence="3">The sequence shown here is derived from an EMBL/GenBank/DDBJ whole genome shotgun (WGS) entry which is preliminary data.</text>
</comment>
<gene>
    <name evidence="3" type="ORF">FAM09_10325</name>
</gene>
<name>A0A4S8HXM7_9BACT</name>
<organism evidence="3 4">
    <name type="scientific">Niastella caeni</name>
    <dbReference type="NCBI Taxonomy" id="2569763"/>
    <lineage>
        <taxon>Bacteria</taxon>
        <taxon>Pseudomonadati</taxon>
        <taxon>Bacteroidota</taxon>
        <taxon>Chitinophagia</taxon>
        <taxon>Chitinophagales</taxon>
        <taxon>Chitinophagaceae</taxon>
        <taxon>Niastella</taxon>
    </lineage>
</organism>
<dbReference type="InterPro" id="IPR052893">
    <property type="entry name" value="TCS_response_regulator"/>
</dbReference>
<dbReference type="AlphaFoldDB" id="A0A4S8HXM7"/>
<evidence type="ECO:0000313" key="3">
    <source>
        <dbReference type="EMBL" id="THU40255.1"/>
    </source>
</evidence>
<dbReference type="PANTHER" id="PTHR44520">
    <property type="entry name" value="RESPONSE REGULATOR RCP1-RELATED"/>
    <property type="match status" value="1"/>
</dbReference>
<dbReference type="SMART" id="SM00448">
    <property type="entry name" value="REC"/>
    <property type="match status" value="1"/>
</dbReference>
<dbReference type="SUPFAM" id="SSF52172">
    <property type="entry name" value="CheY-like"/>
    <property type="match status" value="1"/>
</dbReference>
<protein>
    <submittedName>
        <fullName evidence="3">Response regulator</fullName>
    </submittedName>
</protein>
<dbReference type="PANTHER" id="PTHR44520:SF2">
    <property type="entry name" value="RESPONSE REGULATOR RCP1"/>
    <property type="match status" value="1"/>
</dbReference>
<dbReference type="OrthoDB" id="952767at2"/>
<evidence type="ECO:0000256" key="1">
    <source>
        <dbReference type="PROSITE-ProRule" id="PRU00169"/>
    </source>
</evidence>
<evidence type="ECO:0000259" key="2">
    <source>
        <dbReference type="PROSITE" id="PS50110"/>
    </source>
</evidence>
<sequence length="135" mass="15614">MVSPHKIPKKILLAEDDPDDRGFFFEFLEHRHDVLLLPPVENGEEVFEFLEKAKNGNFPDLIILDQNMPKCNGLQTLAILKNHSHYENIPVFVYSTYTDDYLKQRSIQLGARSVLEKPLSLEGYEKMIDAILELI</sequence>
<feature type="modified residue" description="4-aspartylphosphate" evidence="1">
    <location>
        <position position="65"/>
    </location>
</feature>
<dbReference type="Gene3D" id="3.40.50.2300">
    <property type="match status" value="1"/>
</dbReference>
<feature type="domain" description="Response regulatory" evidence="2">
    <location>
        <begin position="10"/>
        <end position="132"/>
    </location>
</feature>
<dbReference type="Proteomes" id="UP000306918">
    <property type="component" value="Unassembled WGS sequence"/>
</dbReference>
<dbReference type="GO" id="GO:0000160">
    <property type="term" value="P:phosphorelay signal transduction system"/>
    <property type="evidence" value="ECO:0007669"/>
    <property type="project" value="InterPro"/>
</dbReference>
<dbReference type="InterPro" id="IPR011006">
    <property type="entry name" value="CheY-like_superfamily"/>
</dbReference>
<proteinExistence type="predicted"/>
<keyword evidence="4" id="KW-1185">Reference proteome</keyword>
<reference evidence="3 4" key="1">
    <citation type="submission" date="2019-04" db="EMBL/GenBank/DDBJ databases">
        <title>Niastella caeni sp. nov., isolated from activated sludge.</title>
        <authorList>
            <person name="Sheng M."/>
        </authorList>
    </citation>
    <scope>NUCLEOTIDE SEQUENCE [LARGE SCALE GENOMIC DNA]</scope>
    <source>
        <strain evidence="3 4">HX-2-15</strain>
    </source>
</reference>
<dbReference type="PROSITE" id="PS50110">
    <property type="entry name" value="RESPONSE_REGULATORY"/>
    <property type="match status" value="1"/>
</dbReference>
<evidence type="ECO:0000313" key="4">
    <source>
        <dbReference type="Proteomes" id="UP000306918"/>
    </source>
</evidence>
<dbReference type="EMBL" id="STFF01000002">
    <property type="protein sequence ID" value="THU40255.1"/>
    <property type="molecule type" value="Genomic_DNA"/>
</dbReference>
<accession>A0A4S8HXM7</accession>
<dbReference type="InterPro" id="IPR001789">
    <property type="entry name" value="Sig_transdc_resp-reg_receiver"/>
</dbReference>